<gene>
    <name evidence="4" type="ORF">CYME_CMB034C</name>
</gene>
<dbReference type="InterPro" id="IPR006286">
    <property type="entry name" value="C56_PfpI-like"/>
</dbReference>
<evidence type="ECO:0000313" key="4">
    <source>
        <dbReference type="EMBL" id="BAM78856.1"/>
    </source>
</evidence>
<dbReference type="HOGENOM" id="CLU_392993_0_0_1"/>
<dbReference type="SUPFAM" id="SSF52317">
    <property type="entry name" value="Class I glutamine amidotransferase-like"/>
    <property type="match status" value="2"/>
</dbReference>
<dbReference type="EMBL" id="AP006484">
    <property type="protein sequence ID" value="BAM78856.1"/>
    <property type="molecule type" value="Genomic_DNA"/>
</dbReference>
<dbReference type="InterPro" id="IPR002818">
    <property type="entry name" value="DJ-1/PfpI"/>
</dbReference>
<dbReference type="eggNOG" id="KOG2764">
    <property type="taxonomic scope" value="Eukaryota"/>
</dbReference>
<comment type="similarity">
    <text evidence="1">Belongs to the peptidase C56 family.</text>
</comment>
<dbReference type="InterPro" id="IPR029062">
    <property type="entry name" value="Class_I_gatase-like"/>
</dbReference>
<reference evidence="4 5" key="2">
    <citation type="journal article" date="2007" name="BMC Biol.">
        <title>A 100%-complete sequence reveals unusually simple genomic features in the hot-spring red alga Cyanidioschyzon merolae.</title>
        <authorList>
            <person name="Nozaki H."/>
            <person name="Takano H."/>
            <person name="Misumi O."/>
            <person name="Terasawa K."/>
            <person name="Matsuzaki M."/>
            <person name="Maruyama S."/>
            <person name="Nishida K."/>
            <person name="Yagisawa F."/>
            <person name="Yoshida Y."/>
            <person name="Fujiwara T."/>
            <person name="Takio S."/>
            <person name="Tamura K."/>
            <person name="Chung S.J."/>
            <person name="Nakamura S."/>
            <person name="Kuroiwa H."/>
            <person name="Tanaka K."/>
            <person name="Sato N."/>
            <person name="Kuroiwa T."/>
        </authorList>
    </citation>
    <scope>NUCLEOTIDE SEQUENCE [LARGE SCALE GENOMIC DNA]</scope>
    <source>
        <strain evidence="4 5">10D</strain>
    </source>
</reference>
<reference evidence="4 5" key="1">
    <citation type="journal article" date="2004" name="Nature">
        <title>Genome sequence of the ultrasmall unicellular red alga Cyanidioschyzon merolae 10D.</title>
        <authorList>
            <person name="Matsuzaki M."/>
            <person name="Misumi O."/>
            <person name="Shin-i T."/>
            <person name="Maruyama S."/>
            <person name="Takahara M."/>
            <person name="Miyagishima S."/>
            <person name="Mori T."/>
            <person name="Nishida K."/>
            <person name="Yagisawa F."/>
            <person name="Nishida K."/>
            <person name="Yoshida Y."/>
            <person name="Nishimura Y."/>
            <person name="Nakao S."/>
            <person name="Kobayashi T."/>
            <person name="Momoyama Y."/>
            <person name="Higashiyama T."/>
            <person name="Minoda A."/>
            <person name="Sano M."/>
            <person name="Nomoto H."/>
            <person name="Oishi K."/>
            <person name="Hayashi H."/>
            <person name="Ohta F."/>
            <person name="Nishizaka S."/>
            <person name="Haga S."/>
            <person name="Miura S."/>
            <person name="Morishita T."/>
            <person name="Kabeya Y."/>
            <person name="Terasawa K."/>
            <person name="Suzuki Y."/>
            <person name="Ishii Y."/>
            <person name="Asakawa S."/>
            <person name="Takano H."/>
            <person name="Ohta N."/>
            <person name="Kuroiwa H."/>
            <person name="Tanaka K."/>
            <person name="Shimizu N."/>
            <person name="Sugano S."/>
            <person name="Sato N."/>
            <person name="Nozaki H."/>
            <person name="Ogasawara N."/>
            <person name="Kohara Y."/>
            <person name="Kuroiwa T."/>
        </authorList>
    </citation>
    <scope>NUCLEOTIDE SEQUENCE [LARGE SCALE GENOMIC DNA]</scope>
    <source>
        <strain evidence="4 5">10D</strain>
    </source>
</reference>
<evidence type="ECO:0000259" key="3">
    <source>
        <dbReference type="Pfam" id="PF01965"/>
    </source>
</evidence>
<feature type="region of interest" description="Disordered" evidence="2">
    <location>
        <begin position="61"/>
        <end position="175"/>
    </location>
</feature>
<dbReference type="Gene3D" id="3.40.50.880">
    <property type="match status" value="2"/>
</dbReference>
<name>M1UNA6_CYAM1</name>
<dbReference type="PANTHER" id="PTHR42733:SF2">
    <property type="entry name" value="DJ-1_THIJ_PFPI FAMILY PROTEIN"/>
    <property type="match status" value="1"/>
</dbReference>
<dbReference type="KEGG" id="cme:CYME_CMB034C"/>
<proteinExistence type="inferred from homology"/>
<dbReference type="Pfam" id="PF01965">
    <property type="entry name" value="DJ-1_PfpI"/>
    <property type="match status" value="1"/>
</dbReference>
<feature type="domain" description="DJ-1/PfpI" evidence="3">
    <location>
        <begin position="298"/>
        <end position="431"/>
    </location>
</feature>
<dbReference type="Proteomes" id="UP000007014">
    <property type="component" value="Chromosome 2"/>
</dbReference>
<dbReference type="RefSeq" id="XP_005535142.1">
    <property type="nucleotide sequence ID" value="XM_005535085.1"/>
</dbReference>
<evidence type="ECO:0000313" key="5">
    <source>
        <dbReference type="Proteomes" id="UP000007014"/>
    </source>
</evidence>
<accession>M1UNA6</accession>
<dbReference type="STRING" id="280699.M1UNA6"/>
<feature type="compositionally biased region" description="Polar residues" evidence="2">
    <location>
        <begin position="92"/>
        <end position="115"/>
    </location>
</feature>
<dbReference type="GeneID" id="16992244"/>
<evidence type="ECO:0000256" key="2">
    <source>
        <dbReference type="SAM" id="MobiDB-lite"/>
    </source>
</evidence>
<dbReference type="Gramene" id="CMB034CT">
    <property type="protein sequence ID" value="CMB034CT"/>
    <property type="gene ID" value="CMB034C"/>
</dbReference>
<sequence length="702" mass="76130">MSDLKPISVRDRLAYFNQSSFIDDDSGRQRAVYAAERQEQRLAGPLIAPDTLHYEANDWGTLRAPPRMAPPPTPPSMTATPLSQQREVWREASSTGNTQTGSTRQGFTGLDSSGRPNGAGRSTRKPAIIRTPVPQTPSPPTPWSSENARSQSSQSVRGPTEDVTRSTDYQGHVSERRTPPAMRVLCIVYDYVEDTEFFVAEAALRAVGIDVDVASPSATRAGSVVRSVVRVSDDTAGEAVLRAADLDGHRIRTNLGFLQATQTHHARESGQRQSSVPDAKTASCLAPAEEAIIREWSERYAALILPGGRLSGALAVAHRYPSLLRLIQAFHERGRIIAAISTAPVLLSAAGLTVTGELGVSLTAHPLVKDDIYPPSAYLQRIDWEPDELEQQRCDSGAARNEPPASVAVADANVVTAACWQGHPQYLSQVLCMLGVTVRGNDLRVLVLTESGCELTEILASVQVLQTLGLTVDVGLPPPPQPAGSGEASATRRRRFFTVLREYEARPAVQGEPSTDEEPLIYHERPCRSFEASISDVTSVSPYEYDGILITGGSSAWRIRSHERVLQWIAKPLLRPTRKRETHIETHTAAGSTAAVAGTRTTSWTQQQQQQQQQQMLPGAPVIGAIGEGALVLLAATRFVGANTCREVTGFPGYVPPGSGFVMPRTPFDIHWDGHVVTCASWLAVPEFLRTFLEAMGCETHV</sequence>
<dbReference type="OrthoDB" id="543156at2759"/>
<dbReference type="PANTHER" id="PTHR42733">
    <property type="entry name" value="DJ-1 PROTEIN"/>
    <property type="match status" value="1"/>
</dbReference>
<evidence type="ECO:0000256" key="1">
    <source>
        <dbReference type="ARBA" id="ARBA00008542"/>
    </source>
</evidence>
<keyword evidence="5" id="KW-1185">Reference proteome</keyword>
<protein>
    <recommendedName>
        <fullName evidence="3">DJ-1/PfpI domain-containing protein</fullName>
    </recommendedName>
</protein>
<dbReference type="AlphaFoldDB" id="M1UNA6"/>
<organism evidence="4 5">
    <name type="scientific">Cyanidioschyzon merolae (strain NIES-3377 / 10D)</name>
    <name type="common">Unicellular red alga</name>
    <dbReference type="NCBI Taxonomy" id="280699"/>
    <lineage>
        <taxon>Eukaryota</taxon>
        <taxon>Rhodophyta</taxon>
        <taxon>Bangiophyceae</taxon>
        <taxon>Cyanidiales</taxon>
        <taxon>Cyanidiaceae</taxon>
        <taxon>Cyanidioschyzon</taxon>
    </lineage>
</organism>